<keyword evidence="4" id="KW-0479">Metal-binding</keyword>
<dbReference type="GO" id="GO:0004601">
    <property type="term" value="F:peroxidase activity"/>
    <property type="evidence" value="ECO:0007669"/>
    <property type="project" value="UniProtKB-KW"/>
</dbReference>
<evidence type="ECO:0000256" key="5">
    <source>
        <dbReference type="ARBA" id="ARBA00023002"/>
    </source>
</evidence>
<dbReference type="Gene3D" id="1.10.489.10">
    <property type="entry name" value="Chloroperoxidase-like"/>
    <property type="match status" value="1"/>
</dbReference>
<evidence type="ECO:0000256" key="6">
    <source>
        <dbReference type="ARBA" id="ARBA00023004"/>
    </source>
</evidence>
<dbReference type="SUPFAM" id="SSF47571">
    <property type="entry name" value="Cloroperoxidase"/>
    <property type="match status" value="1"/>
</dbReference>
<evidence type="ECO:0000256" key="4">
    <source>
        <dbReference type="ARBA" id="ARBA00022723"/>
    </source>
</evidence>
<evidence type="ECO:0000256" key="2">
    <source>
        <dbReference type="ARBA" id="ARBA00022559"/>
    </source>
</evidence>
<evidence type="ECO:0000313" key="10">
    <source>
        <dbReference type="Proteomes" id="UP000683000"/>
    </source>
</evidence>
<dbReference type="EMBL" id="JAGFBS010000003">
    <property type="protein sequence ID" value="KAG6380213.1"/>
    <property type="molecule type" value="Genomic_DNA"/>
</dbReference>
<reference evidence="9" key="1">
    <citation type="submission" date="2021-03" db="EMBL/GenBank/DDBJ databases">
        <title>Evolutionary innovations through gain and loss of genes in the ectomycorrhizal Boletales.</title>
        <authorList>
            <person name="Wu G."/>
            <person name="Miyauchi S."/>
            <person name="Morin E."/>
            <person name="Yang Z.-L."/>
            <person name="Xu J."/>
            <person name="Martin F.M."/>
        </authorList>
    </citation>
    <scope>NUCLEOTIDE SEQUENCE</scope>
    <source>
        <strain evidence="9">BR01</strain>
    </source>
</reference>
<organism evidence="9 10">
    <name type="scientific">Boletus reticuloceps</name>
    <dbReference type="NCBI Taxonomy" id="495285"/>
    <lineage>
        <taxon>Eukaryota</taxon>
        <taxon>Fungi</taxon>
        <taxon>Dikarya</taxon>
        <taxon>Basidiomycota</taxon>
        <taxon>Agaricomycotina</taxon>
        <taxon>Agaricomycetes</taxon>
        <taxon>Agaricomycetidae</taxon>
        <taxon>Boletales</taxon>
        <taxon>Boletineae</taxon>
        <taxon>Boletaceae</taxon>
        <taxon>Boletoideae</taxon>
        <taxon>Boletus</taxon>
    </lineage>
</organism>
<dbReference type="PROSITE" id="PS51405">
    <property type="entry name" value="HEME_HALOPEROXIDASE"/>
    <property type="match status" value="1"/>
</dbReference>
<dbReference type="Proteomes" id="UP000683000">
    <property type="component" value="Unassembled WGS sequence"/>
</dbReference>
<dbReference type="InterPro" id="IPR036851">
    <property type="entry name" value="Chloroperoxidase-like_sf"/>
</dbReference>
<keyword evidence="2 9" id="KW-0575">Peroxidase</keyword>
<feature type="domain" description="Heme haloperoxidase family profile" evidence="8">
    <location>
        <begin position="49"/>
        <end position="261"/>
    </location>
</feature>
<dbReference type="Pfam" id="PF01328">
    <property type="entry name" value="Peroxidase_2"/>
    <property type="match status" value="1"/>
</dbReference>
<evidence type="ECO:0000259" key="8">
    <source>
        <dbReference type="PROSITE" id="PS51405"/>
    </source>
</evidence>
<dbReference type="GO" id="GO:0046872">
    <property type="term" value="F:metal ion binding"/>
    <property type="evidence" value="ECO:0007669"/>
    <property type="project" value="UniProtKB-KW"/>
</dbReference>
<evidence type="ECO:0000256" key="3">
    <source>
        <dbReference type="ARBA" id="ARBA00022617"/>
    </source>
</evidence>
<comment type="similarity">
    <text evidence="7">Belongs to the chloroperoxidase family.</text>
</comment>
<protein>
    <submittedName>
        <fullName evidence="9">Chloroperoxidase</fullName>
    </submittedName>
</protein>
<dbReference type="PANTHER" id="PTHR33577">
    <property type="entry name" value="STERIGMATOCYSTIN BIOSYNTHESIS PEROXIDASE STCC-RELATED"/>
    <property type="match status" value="1"/>
</dbReference>
<gene>
    <name evidence="9" type="ORF">JVT61DRAFT_8305</name>
</gene>
<dbReference type="AlphaFoldDB" id="A0A8I3ACD2"/>
<name>A0A8I3ACD2_9AGAM</name>
<evidence type="ECO:0000256" key="7">
    <source>
        <dbReference type="ARBA" id="ARBA00025795"/>
    </source>
</evidence>
<keyword evidence="6" id="KW-0408">Iron</keyword>
<proteinExistence type="inferred from homology"/>
<dbReference type="InterPro" id="IPR000028">
    <property type="entry name" value="Chloroperoxidase"/>
</dbReference>
<comment type="caution">
    <text evidence="9">The sequence shown here is derived from an EMBL/GenBank/DDBJ whole genome shotgun (WGS) entry which is preliminary data.</text>
</comment>
<keyword evidence="10" id="KW-1185">Reference proteome</keyword>
<dbReference type="OrthoDB" id="407298at2759"/>
<sequence length="299" mass="33397">MGILGTLSFHFTNAAIMGWDVFLTLGNLVQSSRPVGKVTPEGHPGYGGYWPEYMPPQEDDSRCACPALNAMANHGLLPRNGRGIKFTELTRQIRTTYNFGASFCLWVPRIAANMLKRDYNGDTFDLEELDLHNGIEHDGSLTRVDTALQPNQAIKHVAFIEELLSFATGKDADGKALLTERDMSRISGKRRAEAKVTNKQYTMSLYHKLFGSSNSSTMLTIFGGRVDDLRAILLEERIPEGWEPRVRKPNGLTMITFQFTVLPVEFRIREADWAEDAKRLANSEAEVAGKRVENTVVAS</sequence>
<dbReference type="PANTHER" id="PTHR33577:SF18">
    <property type="entry name" value="HEME HALOPEROXIDASE FAMILY PROFILE DOMAIN-CONTAINING PROTEIN"/>
    <property type="match status" value="1"/>
</dbReference>
<comment type="cofactor">
    <cofactor evidence="1">
        <name>heme b</name>
        <dbReference type="ChEBI" id="CHEBI:60344"/>
    </cofactor>
</comment>
<accession>A0A8I3ACD2</accession>
<keyword evidence="5" id="KW-0560">Oxidoreductase</keyword>
<keyword evidence="3" id="KW-0349">Heme</keyword>
<evidence type="ECO:0000313" key="9">
    <source>
        <dbReference type="EMBL" id="KAG6380213.1"/>
    </source>
</evidence>
<evidence type="ECO:0000256" key="1">
    <source>
        <dbReference type="ARBA" id="ARBA00001970"/>
    </source>
</evidence>